<evidence type="ECO:0000313" key="3">
    <source>
        <dbReference type="EMBL" id="TVU00278.1"/>
    </source>
</evidence>
<proteinExistence type="predicted"/>
<feature type="non-terminal residue" evidence="3">
    <location>
        <position position="1"/>
    </location>
</feature>
<evidence type="ECO:0000313" key="4">
    <source>
        <dbReference type="Proteomes" id="UP000324897"/>
    </source>
</evidence>
<sequence>MEGLVPRIAVLALGAGALGGADALRLLLSFAGRNPLLDIAICLLVMAMLTAHLLGAVTLARFVRKARPGAGDAPRAPAANIFDRVTLMMSVCVAFLVTACLVVVPLVASGGVASVRLLAVALGVGGAAFTCTRPLQRVFRNSGNAGATVPVARATGRLGTATPMAVLGVAAAVLCTRPLLRRFRDAGNAGAAVMVACATAIRKVCHLTGLSLVAAGLVFVISFTAHGGHDAPRFFTGCNNTFVGAATVTVVGVALLVCFPRSRGASRAMPPAPEAPFETALPPLRLPRSPAASAGGRR</sequence>
<dbReference type="OrthoDB" id="696790at2759"/>
<evidence type="ECO:0000256" key="1">
    <source>
        <dbReference type="SAM" id="MobiDB-lite"/>
    </source>
</evidence>
<keyword evidence="4" id="KW-1185">Reference proteome</keyword>
<comment type="caution">
    <text evidence="3">The sequence shown here is derived from an EMBL/GenBank/DDBJ whole genome shotgun (WGS) entry which is preliminary data.</text>
</comment>
<dbReference type="EMBL" id="RWGY01000613">
    <property type="protein sequence ID" value="TVU00278.1"/>
    <property type="molecule type" value="Genomic_DNA"/>
</dbReference>
<feature type="transmembrane region" description="Helical" evidence="2">
    <location>
        <begin position="113"/>
        <end position="132"/>
    </location>
</feature>
<keyword evidence="2" id="KW-1133">Transmembrane helix</keyword>
<organism evidence="3 4">
    <name type="scientific">Eragrostis curvula</name>
    <name type="common">weeping love grass</name>
    <dbReference type="NCBI Taxonomy" id="38414"/>
    <lineage>
        <taxon>Eukaryota</taxon>
        <taxon>Viridiplantae</taxon>
        <taxon>Streptophyta</taxon>
        <taxon>Embryophyta</taxon>
        <taxon>Tracheophyta</taxon>
        <taxon>Spermatophyta</taxon>
        <taxon>Magnoliopsida</taxon>
        <taxon>Liliopsida</taxon>
        <taxon>Poales</taxon>
        <taxon>Poaceae</taxon>
        <taxon>PACMAD clade</taxon>
        <taxon>Chloridoideae</taxon>
        <taxon>Eragrostideae</taxon>
        <taxon>Eragrostidinae</taxon>
        <taxon>Eragrostis</taxon>
    </lineage>
</organism>
<dbReference type="Proteomes" id="UP000324897">
    <property type="component" value="Unassembled WGS sequence"/>
</dbReference>
<feature type="transmembrane region" description="Helical" evidence="2">
    <location>
        <begin position="39"/>
        <end position="64"/>
    </location>
</feature>
<feature type="region of interest" description="Disordered" evidence="1">
    <location>
        <begin position="264"/>
        <end position="298"/>
    </location>
</feature>
<dbReference type="Gramene" id="TVU00278">
    <property type="protein sequence ID" value="TVU00278"/>
    <property type="gene ID" value="EJB05_54299"/>
</dbReference>
<accession>A0A5J9SMP4</accession>
<gene>
    <name evidence="3" type="ORF">EJB05_54299</name>
</gene>
<keyword evidence="2" id="KW-0472">Membrane</keyword>
<name>A0A5J9SMP4_9POAL</name>
<evidence type="ECO:0000256" key="2">
    <source>
        <dbReference type="SAM" id="Phobius"/>
    </source>
</evidence>
<protein>
    <submittedName>
        <fullName evidence="3">Uncharacterized protein</fullName>
    </submittedName>
</protein>
<feature type="compositionally biased region" description="Low complexity" evidence="1">
    <location>
        <begin position="280"/>
        <end position="298"/>
    </location>
</feature>
<feature type="transmembrane region" description="Helical" evidence="2">
    <location>
        <begin position="241"/>
        <end position="259"/>
    </location>
</feature>
<feature type="transmembrane region" description="Helical" evidence="2">
    <location>
        <begin position="210"/>
        <end position="229"/>
    </location>
</feature>
<keyword evidence="2" id="KW-0812">Transmembrane</keyword>
<reference evidence="3 4" key="1">
    <citation type="journal article" date="2019" name="Sci. Rep.">
        <title>A high-quality genome of Eragrostis curvula grass provides insights into Poaceae evolution and supports new strategies to enhance forage quality.</title>
        <authorList>
            <person name="Carballo J."/>
            <person name="Santos B.A.C.M."/>
            <person name="Zappacosta D."/>
            <person name="Garbus I."/>
            <person name="Selva J.P."/>
            <person name="Gallo C.A."/>
            <person name="Diaz A."/>
            <person name="Albertini E."/>
            <person name="Caccamo M."/>
            <person name="Echenique V."/>
        </authorList>
    </citation>
    <scope>NUCLEOTIDE SEQUENCE [LARGE SCALE GENOMIC DNA]</scope>
    <source>
        <strain evidence="4">cv. Victoria</strain>
        <tissue evidence="3">Leaf</tissue>
    </source>
</reference>
<feature type="transmembrane region" description="Helical" evidence="2">
    <location>
        <begin position="85"/>
        <end position="107"/>
    </location>
</feature>
<dbReference type="AlphaFoldDB" id="A0A5J9SMP4"/>